<gene>
    <name evidence="2" type="ORF">BC739_004252</name>
</gene>
<proteinExistence type="predicted"/>
<dbReference type="Proteomes" id="UP000517916">
    <property type="component" value="Unassembled WGS sequence"/>
</dbReference>
<evidence type="ECO:0000256" key="1">
    <source>
        <dbReference type="SAM" id="SignalP"/>
    </source>
</evidence>
<feature type="chain" id="PRO_5046421895" description="Papain like cysteine protease AvrRpt2" evidence="1">
    <location>
        <begin position="37"/>
        <end position="247"/>
    </location>
</feature>
<accession>A0ABR6BJI1</accession>
<protein>
    <recommendedName>
        <fullName evidence="4">Papain like cysteine protease AvrRpt2</fullName>
    </recommendedName>
</protein>
<feature type="signal peptide" evidence="1">
    <location>
        <begin position="1"/>
        <end position="36"/>
    </location>
</feature>
<reference evidence="2 3" key="1">
    <citation type="submission" date="2020-08" db="EMBL/GenBank/DDBJ databases">
        <title>Genomic Encyclopedia of Archaeal and Bacterial Type Strains, Phase II (KMG-II): from individual species to whole genera.</title>
        <authorList>
            <person name="Goeker M."/>
        </authorList>
    </citation>
    <scope>NUCLEOTIDE SEQUENCE [LARGE SCALE GENOMIC DNA]</scope>
    <source>
        <strain evidence="2 3">DSM 43850</strain>
    </source>
</reference>
<dbReference type="Gene3D" id="3.90.70.10">
    <property type="entry name" value="Cysteine proteinases"/>
    <property type="match status" value="1"/>
</dbReference>
<evidence type="ECO:0000313" key="3">
    <source>
        <dbReference type="Proteomes" id="UP000517916"/>
    </source>
</evidence>
<name>A0ABR6BJI1_9PSEU</name>
<dbReference type="RefSeq" id="WP_318296459.1">
    <property type="nucleotide sequence ID" value="NZ_BAAABQ010000074.1"/>
</dbReference>
<dbReference type="InterPro" id="IPR022118">
    <property type="entry name" value="Peptidase_C70_AvrRpt2"/>
</dbReference>
<evidence type="ECO:0000313" key="2">
    <source>
        <dbReference type="EMBL" id="MBA8927046.1"/>
    </source>
</evidence>
<organism evidence="2 3">
    <name type="scientific">Kutzneria viridogrisea</name>
    <dbReference type="NCBI Taxonomy" id="47990"/>
    <lineage>
        <taxon>Bacteria</taxon>
        <taxon>Bacillati</taxon>
        <taxon>Actinomycetota</taxon>
        <taxon>Actinomycetes</taxon>
        <taxon>Pseudonocardiales</taxon>
        <taxon>Pseudonocardiaceae</taxon>
        <taxon>Kutzneria</taxon>
    </lineage>
</organism>
<comment type="caution">
    <text evidence="2">The sequence shown here is derived from an EMBL/GenBank/DDBJ whole genome shotgun (WGS) entry which is preliminary data.</text>
</comment>
<dbReference type="Pfam" id="PF12385">
    <property type="entry name" value="Peptidase_C70"/>
    <property type="match status" value="1"/>
</dbReference>
<evidence type="ECO:0008006" key="4">
    <source>
        <dbReference type="Google" id="ProtNLM"/>
    </source>
</evidence>
<sequence length="247" mass="26471">MPKSPIPARRRRGLIAAGIGLLVATMPVAFALNANAQPAPDAALAAAHPAEVTWPCWPGFPPFPGCVTPTPTTSPVPTSTTQPTPGGAVVLKFSQLKQEQDQWCWDASGLSIARYLGYAKDVSQNSFCDYARGLADGAPCPNEPGEFSDVQKAYSRIGLGQGSVSSSALSFADVQTEINANRPIETGIYWTAGGGHAQVIYGYDPSTKKLSYGDPWPQSSTYNEMSYSSYVNNNQFRWAEALYRIGQ</sequence>
<dbReference type="EMBL" id="JACJID010000003">
    <property type="protein sequence ID" value="MBA8927046.1"/>
    <property type="molecule type" value="Genomic_DNA"/>
</dbReference>
<keyword evidence="1" id="KW-0732">Signal</keyword>
<keyword evidence="3" id="KW-1185">Reference proteome</keyword>